<keyword evidence="6" id="KW-1185">Reference proteome</keyword>
<reference evidence="5 6" key="1">
    <citation type="submission" date="2022-06" db="EMBL/GenBank/DDBJ databases">
        <title>Draft genome sequence of type strain Streptomyces rubrisoli DSM 42083.</title>
        <authorList>
            <person name="Duangmal K."/>
            <person name="Klaysubun C."/>
        </authorList>
    </citation>
    <scope>NUCLEOTIDE SEQUENCE [LARGE SCALE GENOMIC DNA]</scope>
    <source>
        <strain evidence="5 6">DSM 42083</strain>
    </source>
</reference>
<sequence>MAAGTGREDPSARTMSLAAQTFGLLASPLRLHIVLVLAERESDVSQLALRVGATPQAVSQHLAKLKLAGAVRVRTEGRYHVYAVADSTLGTAARMMLDKATPELAGRTSLLG</sequence>
<dbReference type="Proteomes" id="UP001206206">
    <property type="component" value="Unassembled WGS sequence"/>
</dbReference>
<dbReference type="PROSITE" id="PS50987">
    <property type="entry name" value="HTH_ARSR_2"/>
    <property type="match status" value="1"/>
</dbReference>
<evidence type="ECO:0000259" key="4">
    <source>
        <dbReference type="PROSITE" id="PS50987"/>
    </source>
</evidence>
<feature type="domain" description="HTH arsR-type" evidence="4">
    <location>
        <begin position="10"/>
        <end position="104"/>
    </location>
</feature>
<dbReference type="PANTHER" id="PTHR33154">
    <property type="entry name" value="TRANSCRIPTIONAL REGULATOR, ARSR FAMILY"/>
    <property type="match status" value="1"/>
</dbReference>
<comment type="caution">
    <text evidence="5">The sequence shown here is derived from an EMBL/GenBank/DDBJ whole genome shotgun (WGS) entry which is preliminary data.</text>
</comment>
<organism evidence="5 6">
    <name type="scientific">Streptantibioticus rubrisoli</name>
    <dbReference type="NCBI Taxonomy" id="1387313"/>
    <lineage>
        <taxon>Bacteria</taxon>
        <taxon>Bacillati</taxon>
        <taxon>Actinomycetota</taxon>
        <taxon>Actinomycetes</taxon>
        <taxon>Kitasatosporales</taxon>
        <taxon>Streptomycetaceae</taxon>
        <taxon>Streptantibioticus</taxon>
    </lineage>
</organism>
<evidence type="ECO:0000256" key="3">
    <source>
        <dbReference type="ARBA" id="ARBA00023163"/>
    </source>
</evidence>
<evidence type="ECO:0000313" key="5">
    <source>
        <dbReference type="EMBL" id="MCQ4044762.1"/>
    </source>
</evidence>
<dbReference type="PANTHER" id="PTHR33154:SF33">
    <property type="entry name" value="TRANSCRIPTIONAL REPRESSOR SDPR"/>
    <property type="match status" value="1"/>
</dbReference>
<dbReference type="PRINTS" id="PR00778">
    <property type="entry name" value="HTHARSR"/>
</dbReference>
<dbReference type="EMBL" id="JANFNH010000032">
    <property type="protein sequence ID" value="MCQ4044762.1"/>
    <property type="molecule type" value="Genomic_DNA"/>
</dbReference>
<dbReference type="Pfam" id="PF01022">
    <property type="entry name" value="HTH_5"/>
    <property type="match status" value="1"/>
</dbReference>
<dbReference type="InterPro" id="IPR011991">
    <property type="entry name" value="ArsR-like_HTH"/>
</dbReference>
<proteinExistence type="predicted"/>
<dbReference type="InterPro" id="IPR051081">
    <property type="entry name" value="HTH_MetalResp_TranReg"/>
</dbReference>
<protein>
    <submittedName>
        <fullName evidence="5">Metalloregulator ArsR/SmtB family transcription factor</fullName>
    </submittedName>
</protein>
<evidence type="ECO:0000256" key="2">
    <source>
        <dbReference type="ARBA" id="ARBA00023125"/>
    </source>
</evidence>
<gene>
    <name evidence="5" type="ORF">NON19_22730</name>
</gene>
<evidence type="ECO:0000256" key="1">
    <source>
        <dbReference type="ARBA" id="ARBA00023015"/>
    </source>
</evidence>
<dbReference type="SMART" id="SM00418">
    <property type="entry name" value="HTH_ARSR"/>
    <property type="match status" value="1"/>
</dbReference>
<accession>A0ABT1PHD2</accession>
<keyword evidence="1" id="KW-0805">Transcription regulation</keyword>
<keyword evidence="2" id="KW-0238">DNA-binding</keyword>
<dbReference type="SUPFAM" id="SSF46785">
    <property type="entry name" value="Winged helix' DNA-binding domain"/>
    <property type="match status" value="1"/>
</dbReference>
<dbReference type="RefSeq" id="WP_255930768.1">
    <property type="nucleotide sequence ID" value="NZ_JANFNH010000032.1"/>
</dbReference>
<dbReference type="InterPro" id="IPR001845">
    <property type="entry name" value="HTH_ArsR_DNA-bd_dom"/>
</dbReference>
<dbReference type="InterPro" id="IPR036390">
    <property type="entry name" value="WH_DNA-bd_sf"/>
</dbReference>
<dbReference type="InterPro" id="IPR036388">
    <property type="entry name" value="WH-like_DNA-bd_sf"/>
</dbReference>
<name>A0ABT1PHD2_9ACTN</name>
<dbReference type="Gene3D" id="1.10.10.10">
    <property type="entry name" value="Winged helix-like DNA-binding domain superfamily/Winged helix DNA-binding domain"/>
    <property type="match status" value="1"/>
</dbReference>
<dbReference type="NCBIfam" id="NF033788">
    <property type="entry name" value="HTH_metalloreg"/>
    <property type="match status" value="1"/>
</dbReference>
<keyword evidence="3" id="KW-0804">Transcription</keyword>
<dbReference type="CDD" id="cd00090">
    <property type="entry name" value="HTH_ARSR"/>
    <property type="match status" value="1"/>
</dbReference>
<evidence type="ECO:0000313" key="6">
    <source>
        <dbReference type="Proteomes" id="UP001206206"/>
    </source>
</evidence>